<protein>
    <submittedName>
        <fullName evidence="1">Uncharacterized protein</fullName>
    </submittedName>
</protein>
<accession>A0ABY6BE97</accession>
<sequence>MSSHELSVSIRDKITAYQLAIENLPRPDIWLSAIRDRDDGSTPEGVFAVLDRIRMDFQMRIGDLRAELDRQGG</sequence>
<organism evidence="1 2">
    <name type="scientific">Tahibacter amnicola</name>
    <dbReference type="NCBI Taxonomy" id="2976241"/>
    <lineage>
        <taxon>Bacteria</taxon>
        <taxon>Pseudomonadati</taxon>
        <taxon>Pseudomonadota</taxon>
        <taxon>Gammaproteobacteria</taxon>
        <taxon>Lysobacterales</taxon>
        <taxon>Rhodanobacteraceae</taxon>
        <taxon>Tahibacter</taxon>
    </lineage>
</organism>
<gene>
    <name evidence="1" type="ORF">N4264_01545</name>
</gene>
<name>A0ABY6BE97_9GAMM</name>
<evidence type="ECO:0000313" key="1">
    <source>
        <dbReference type="EMBL" id="UXI68363.1"/>
    </source>
</evidence>
<dbReference type="EMBL" id="CP104694">
    <property type="protein sequence ID" value="UXI68363.1"/>
    <property type="molecule type" value="Genomic_DNA"/>
</dbReference>
<keyword evidence="2" id="KW-1185">Reference proteome</keyword>
<evidence type="ECO:0000313" key="2">
    <source>
        <dbReference type="Proteomes" id="UP001064632"/>
    </source>
</evidence>
<reference evidence="1" key="1">
    <citation type="submission" date="2022-09" db="EMBL/GenBank/DDBJ databases">
        <title>Tahibacter sp. nov., isolated from a fresh water.</title>
        <authorList>
            <person name="Baek J.H."/>
            <person name="Lee J.K."/>
            <person name="Kim J.M."/>
            <person name="Jeon C.O."/>
        </authorList>
    </citation>
    <scope>NUCLEOTIDE SEQUENCE</scope>
    <source>
        <strain evidence="1">W38</strain>
    </source>
</reference>
<proteinExistence type="predicted"/>
<dbReference type="Proteomes" id="UP001064632">
    <property type="component" value="Chromosome"/>
</dbReference>
<dbReference type="RefSeq" id="WP_261695323.1">
    <property type="nucleotide sequence ID" value="NZ_CP104694.1"/>
</dbReference>